<evidence type="ECO:0000313" key="2">
    <source>
        <dbReference type="Proteomes" id="UP000062317"/>
    </source>
</evidence>
<dbReference type="Proteomes" id="UP000062317">
    <property type="component" value="Unassembled WGS sequence"/>
</dbReference>
<dbReference type="RefSeq" id="WP_060105118.1">
    <property type="nucleotide sequence ID" value="NZ_LPEQ01000048.1"/>
</dbReference>
<organism evidence="1 2">
    <name type="scientific">Burkholderia territorii</name>
    <dbReference type="NCBI Taxonomy" id="1503055"/>
    <lineage>
        <taxon>Bacteria</taxon>
        <taxon>Pseudomonadati</taxon>
        <taxon>Pseudomonadota</taxon>
        <taxon>Betaproteobacteria</taxon>
        <taxon>Burkholderiales</taxon>
        <taxon>Burkholderiaceae</taxon>
        <taxon>Burkholderia</taxon>
        <taxon>Burkholderia cepacia complex</taxon>
    </lineage>
</organism>
<dbReference type="EMBL" id="LPEQ01000048">
    <property type="protein sequence ID" value="KVV51833.1"/>
    <property type="molecule type" value="Genomic_DNA"/>
</dbReference>
<reference evidence="1 2" key="1">
    <citation type="submission" date="2015-11" db="EMBL/GenBank/DDBJ databases">
        <title>Expanding the genomic diversity of Burkholderia species for the development of highly accurate diagnostics.</title>
        <authorList>
            <person name="Sahl J."/>
            <person name="Keim P."/>
            <person name="Wagner D."/>
        </authorList>
    </citation>
    <scope>NUCLEOTIDE SEQUENCE [LARGE SCALE GENOMIC DNA]</scope>
    <source>
        <strain evidence="1 2">MSMB1301WGS</strain>
    </source>
</reference>
<evidence type="ECO:0000313" key="1">
    <source>
        <dbReference type="EMBL" id="KVV51833.1"/>
    </source>
</evidence>
<name>A0A106ECE7_9BURK</name>
<gene>
    <name evidence="1" type="ORF">WT27_30050</name>
</gene>
<accession>A0A106ECE7</accession>
<protein>
    <submittedName>
        <fullName evidence="1">Metal ABC transporter ATPase</fullName>
    </submittedName>
</protein>
<keyword evidence="2" id="KW-1185">Reference proteome</keyword>
<sequence length="117" mass="12453">MGVGMQIVCVGFAGSAVLEAEAAVQLVRLERFRARLEDCRLVIESRPRADGRPTYDVQLELAVRDRAPISLPRGTGDDAIEVLGRVFALAEQALSAEQVGESDAIALHAVPPGATTQ</sequence>
<dbReference type="AlphaFoldDB" id="A0A106ECE7"/>
<comment type="caution">
    <text evidence="1">The sequence shown here is derived from an EMBL/GenBank/DDBJ whole genome shotgun (WGS) entry which is preliminary data.</text>
</comment>
<proteinExistence type="predicted"/>